<protein>
    <submittedName>
        <fullName evidence="1">Uncharacterized protein</fullName>
    </submittedName>
</protein>
<organism evidence="1 2">
    <name type="scientific">Aegilops tauschii subsp. strangulata</name>
    <name type="common">Goatgrass</name>
    <dbReference type="NCBI Taxonomy" id="200361"/>
    <lineage>
        <taxon>Eukaryota</taxon>
        <taxon>Viridiplantae</taxon>
        <taxon>Streptophyta</taxon>
        <taxon>Embryophyta</taxon>
        <taxon>Tracheophyta</taxon>
        <taxon>Spermatophyta</taxon>
        <taxon>Magnoliopsida</taxon>
        <taxon>Liliopsida</taxon>
        <taxon>Poales</taxon>
        <taxon>Poaceae</taxon>
        <taxon>BOP clade</taxon>
        <taxon>Pooideae</taxon>
        <taxon>Triticodae</taxon>
        <taxon>Triticeae</taxon>
        <taxon>Triticinae</taxon>
        <taxon>Aegilops</taxon>
    </lineage>
</organism>
<sequence>MDKLGQQNLSEISILSNSSIRYMNTARSPDDWAASYRCYTLDTS</sequence>
<reference evidence="1" key="4">
    <citation type="submission" date="2019-03" db="UniProtKB">
        <authorList>
            <consortium name="EnsemblPlants"/>
        </authorList>
    </citation>
    <scope>IDENTIFICATION</scope>
</reference>
<dbReference type="EnsemblPlants" id="AET4Gv20724500.15">
    <property type="protein sequence ID" value="AET4Gv20724500.15"/>
    <property type="gene ID" value="AET4Gv20724500"/>
</dbReference>
<accession>A0A453IY45</accession>
<keyword evidence="2" id="KW-1185">Reference proteome</keyword>
<reference evidence="2" key="1">
    <citation type="journal article" date="2014" name="Science">
        <title>Ancient hybridizations among the ancestral genomes of bread wheat.</title>
        <authorList>
            <consortium name="International Wheat Genome Sequencing Consortium,"/>
            <person name="Marcussen T."/>
            <person name="Sandve S.R."/>
            <person name="Heier L."/>
            <person name="Spannagl M."/>
            <person name="Pfeifer M."/>
            <person name="Jakobsen K.S."/>
            <person name="Wulff B.B."/>
            <person name="Steuernagel B."/>
            <person name="Mayer K.F."/>
            <person name="Olsen O.A."/>
        </authorList>
    </citation>
    <scope>NUCLEOTIDE SEQUENCE [LARGE SCALE GENOMIC DNA]</scope>
    <source>
        <strain evidence="2">cv. AL8/78</strain>
    </source>
</reference>
<evidence type="ECO:0000313" key="1">
    <source>
        <dbReference type="EnsemblPlants" id="AET4Gv20724500.15"/>
    </source>
</evidence>
<dbReference type="Gramene" id="AET4Gv20724500.15">
    <property type="protein sequence ID" value="AET4Gv20724500.15"/>
    <property type="gene ID" value="AET4Gv20724500"/>
</dbReference>
<proteinExistence type="predicted"/>
<dbReference type="AlphaFoldDB" id="A0A453IY45"/>
<reference evidence="1" key="3">
    <citation type="journal article" date="2017" name="Nature">
        <title>Genome sequence of the progenitor of the wheat D genome Aegilops tauschii.</title>
        <authorList>
            <person name="Luo M.C."/>
            <person name="Gu Y.Q."/>
            <person name="Puiu D."/>
            <person name="Wang H."/>
            <person name="Twardziok S.O."/>
            <person name="Deal K.R."/>
            <person name="Huo N."/>
            <person name="Zhu T."/>
            <person name="Wang L."/>
            <person name="Wang Y."/>
            <person name="McGuire P.E."/>
            <person name="Liu S."/>
            <person name="Long H."/>
            <person name="Ramasamy R.K."/>
            <person name="Rodriguez J.C."/>
            <person name="Van S.L."/>
            <person name="Yuan L."/>
            <person name="Wang Z."/>
            <person name="Xia Z."/>
            <person name="Xiao L."/>
            <person name="Anderson O.D."/>
            <person name="Ouyang S."/>
            <person name="Liang Y."/>
            <person name="Zimin A.V."/>
            <person name="Pertea G."/>
            <person name="Qi P."/>
            <person name="Bennetzen J.L."/>
            <person name="Dai X."/>
            <person name="Dawson M.W."/>
            <person name="Muller H.G."/>
            <person name="Kugler K."/>
            <person name="Rivarola-Duarte L."/>
            <person name="Spannagl M."/>
            <person name="Mayer K.F.X."/>
            <person name="Lu F.H."/>
            <person name="Bevan M.W."/>
            <person name="Leroy P."/>
            <person name="Li P."/>
            <person name="You F.M."/>
            <person name="Sun Q."/>
            <person name="Liu Z."/>
            <person name="Lyons E."/>
            <person name="Wicker T."/>
            <person name="Salzberg S.L."/>
            <person name="Devos K.M."/>
            <person name="Dvorak J."/>
        </authorList>
    </citation>
    <scope>NUCLEOTIDE SEQUENCE [LARGE SCALE GENOMIC DNA]</scope>
    <source>
        <strain evidence="1">cv. AL8/78</strain>
    </source>
</reference>
<reference evidence="1" key="5">
    <citation type="journal article" date="2021" name="G3 (Bethesda)">
        <title>Aegilops tauschii genome assembly Aet v5.0 features greater sequence contiguity and improved annotation.</title>
        <authorList>
            <person name="Wang L."/>
            <person name="Zhu T."/>
            <person name="Rodriguez J.C."/>
            <person name="Deal K.R."/>
            <person name="Dubcovsky J."/>
            <person name="McGuire P.E."/>
            <person name="Lux T."/>
            <person name="Spannagl M."/>
            <person name="Mayer K.F.X."/>
            <person name="Baldrich P."/>
            <person name="Meyers B.C."/>
            <person name="Huo N."/>
            <person name="Gu Y.Q."/>
            <person name="Zhou H."/>
            <person name="Devos K.M."/>
            <person name="Bennetzen J.L."/>
            <person name="Unver T."/>
            <person name="Budak H."/>
            <person name="Gulick P.J."/>
            <person name="Galiba G."/>
            <person name="Kalapos B."/>
            <person name="Nelson D.R."/>
            <person name="Li P."/>
            <person name="You F.M."/>
            <person name="Luo M.C."/>
            <person name="Dvorak J."/>
        </authorList>
    </citation>
    <scope>NUCLEOTIDE SEQUENCE [LARGE SCALE GENOMIC DNA]</scope>
    <source>
        <strain evidence="1">cv. AL8/78</strain>
    </source>
</reference>
<name>A0A453IY45_AEGTS</name>
<evidence type="ECO:0000313" key="2">
    <source>
        <dbReference type="Proteomes" id="UP000015105"/>
    </source>
</evidence>
<reference evidence="2" key="2">
    <citation type="journal article" date="2017" name="Nat. Plants">
        <title>The Aegilops tauschii genome reveals multiple impacts of transposons.</title>
        <authorList>
            <person name="Zhao G."/>
            <person name="Zou C."/>
            <person name="Li K."/>
            <person name="Wang K."/>
            <person name="Li T."/>
            <person name="Gao L."/>
            <person name="Zhang X."/>
            <person name="Wang H."/>
            <person name="Yang Z."/>
            <person name="Liu X."/>
            <person name="Jiang W."/>
            <person name="Mao L."/>
            <person name="Kong X."/>
            <person name="Jiao Y."/>
            <person name="Jia J."/>
        </authorList>
    </citation>
    <scope>NUCLEOTIDE SEQUENCE [LARGE SCALE GENOMIC DNA]</scope>
    <source>
        <strain evidence="2">cv. AL8/78</strain>
    </source>
</reference>
<dbReference type="Proteomes" id="UP000015105">
    <property type="component" value="Chromosome 4D"/>
</dbReference>